<accession>A0ABR0B038</accession>
<evidence type="ECO:0000313" key="2">
    <source>
        <dbReference type="EMBL" id="KAK4030730.1"/>
    </source>
</evidence>
<reference evidence="2 3" key="1">
    <citation type="journal article" date="2023" name="Nucleic Acids Res.">
        <title>The hologenome of Daphnia magna reveals possible DNA methylation and microbiome-mediated evolution of the host genome.</title>
        <authorList>
            <person name="Chaturvedi A."/>
            <person name="Li X."/>
            <person name="Dhandapani V."/>
            <person name="Marshall H."/>
            <person name="Kissane S."/>
            <person name="Cuenca-Cambronero M."/>
            <person name="Asole G."/>
            <person name="Calvet F."/>
            <person name="Ruiz-Romero M."/>
            <person name="Marangio P."/>
            <person name="Guigo R."/>
            <person name="Rago D."/>
            <person name="Mirbahai L."/>
            <person name="Eastwood N."/>
            <person name="Colbourne J.K."/>
            <person name="Zhou J."/>
            <person name="Mallon E."/>
            <person name="Orsini L."/>
        </authorList>
    </citation>
    <scope>NUCLEOTIDE SEQUENCE [LARGE SCALE GENOMIC DNA]</scope>
    <source>
        <strain evidence="2">LRV0_1</strain>
    </source>
</reference>
<organism evidence="2 3">
    <name type="scientific">Daphnia magna</name>
    <dbReference type="NCBI Taxonomy" id="35525"/>
    <lineage>
        <taxon>Eukaryota</taxon>
        <taxon>Metazoa</taxon>
        <taxon>Ecdysozoa</taxon>
        <taxon>Arthropoda</taxon>
        <taxon>Crustacea</taxon>
        <taxon>Branchiopoda</taxon>
        <taxon>Diplostraca</taxon>
        <taxon>Cladocera</taxon>
        <taxon>Anomopoda</taxon>
        <taxon>Daphniidae</taxon>
        <taxon>Daphnia</taxon>
    </lineage>
</organism>
<gene>
    <name evidence="2" type="ORF">OUZ56_024069</name>
</gene>
<dbReference type="EMBL" id="JAOYFB010000039">
    <property type="protein sequence ID" value="KAK4030730.1"/>
    <property type="molecule type" value="Genomic_DNA"/>
</dbReference>
<name>A0ABR0B038_9CRUS</name>
<dbReference type="Proteomes" id="UP001234178">
    <property type="component" value="Unassembled WGS sequence"/>
</dbReference>
<evidence type="ECO:0000313" key="3">
    <source>
        <dbReference type="Proteomes" id="UP001234178"/>
    </source>
</evidence>
<proteinExistence type="predicted"/>
<protein>
    <submittedName>
        <fullName evidence="2">Uncharacterized protein</fullName>
    </submittedName>
</protein>
<sequence>MSQPATASWMPSAEEGWQTKRRGSGVDTKPLNFREVSTVASKRKRRTVLGKDFNLPPALNNMAGLDQSVKDSELTGMV</sequence>
<evidence type="ECO:0000256" key="1">
    <source>
        <dbReference type="SAM" id="MobiDB-lite"/>
    </source>
</evidence>
<comment type="caution">
    <text evidence="2">The sequence shown here is derived from an EMBL/GenBank/DDBJ whole genome shotgun (WGS) entry which is preliminary data.</text>
</comment>
<feature type="region of interest" description="Disordered" evidence="1">
    <location>
        <begin position="1"/>
        <end position="29"/>
    </location>
</feature>
<keyword evidence="3" id="KW-1185">Reference proteome</keyword>